<name>A0A1B1TEH6_9ARCH</name>
<proteinExistence type="predicted"/>
<dbReference type="AlphaFoldDB" id="A0A1B1TEH6"/>
<evidence type="ECO:0000313" key="1">
    <source>
        <dbReference type="EMBL" id="ANV80687.1"/>
    </source>
</evidence>
<accession>A0A1B1TEH6</accession>
<sequence length="63" mass="7414">MEKISKNGKRTVGIHRIIPYSNFEWATISLIRDWEVLLREVSQDVPKDSYYDNLATAFINLEE</sequence>
<protein>
    <submittedName>
        <fullName evidence="1">Uncharacterized protein</fullName>
    </submittedName>
</protein>
<dbReference type="EMBL" id="KP211901">
    <property type="protein sequence ID" value="ANV80687.1"/>
    <property type="molecule type" value="Genomic_DNA"/>
</dbReference>
<reference evidence="1" key="2">
    <citation type="journal article" date="2015" name="ISME J.">
        <title>A new class of marine Euryarchaeota group II from the Mediterranean deep chlorophyll maximum.</title>
        <authorList>
            <person name="Martin-Cuadrado A.B."/>
            <person name="Garcia-Heredia I."/>
            <person name="Molto A.G."/>
            <person name="Lopez-Ubeda R."/>
            <person name="Kimes N."/>
            <person name="Lopez-Garcia P."/>
            <person name="Moreira D."/>
            <person name="Rodriguez-Valera F."/>
        </authorList>
    </citation>
    <scope>NUCLEOTIDE SEQUENCE</scope>
</reference>
<reference evidence="1" key="1">
    <citation type="submission" date="2014-11" db="EMBL/GenBank/DDBJ databases">
        <authorList>
            <person name="Zhu J."/>
            <person name="Qi W."/>
            <person name="Song R."/>
        </authorList>
    </citation>
    <scope>NUCLEOTIDE SEQUENCE</scope>
</reference>
<organism evidence="1">
    <name type="scientific">uncultured Poseidoniia archaeon</name>
    <dbReference type="NCBI Taxonomy" id="1697135"/>
    <lineage>
        <taxon>Archaea</taxon>
        <taxon>Methanobacteriati</taxon>
        <taxon>Thermoplasmatota</taxon>
        <taxon>Candidatus Poseidoniia</taxon>
        <taxon>environmental samples</taxon>
    </lineage>
</organism>